<reference evidence="1 2" key="1">
    <citation type="submission" date="2017-02" db="EMBL/GenBank/DDBJ databases">
        <title>Paraburkholderia sophoroidis sp. nov. and Paraburkholderia steynii sp. nov. rhizobial symbionts of the fynbos legume Hypocalyptus sophoroides.</title>
        <authorList>
            <person name="Steenkamp E.T."/>
            <person name="Beukes C.W."/>
            <person name="Van Zyl E."/>
            <person name="Avontuur J."/>
            <person name="Chan W.Y."/>
            <person name="Hassen A."/>
            <person name="Palmer M."/>
            <person name="Mthombeni L."/>
            <person name="Phalane F."/>
            <person name="Sereme K."/>
            <person name="Venter S.N."/>
        </authorList>
    </citation>
    <scope>NUCLEOTIDE SEQUENCE [LARGE SCALE GENOMIC DNA]</scope>
    <source>
        <strain evidence="1 2">HC1.1ba</strain>
    </source>
</reference>
<proteinExistence type="predicted"/>
<protein>
    <submittedName>
        <fullName evidence="1">Uncharacterized protein</fullName>
    </submittedName>
</protein>
<dbReference type="Proteomes" id="UP000294200">
    <property type="component" value="Unassembled WGS sequence"/>
</dbReference>
<gene>
    <name evidence="1" type="ORF">BZM27_51420</name>
</gene>
<keyword evidence="2" id="KW-1185">Reference proteome</keyword>
<dbReference type="AlphaFoldDB" id="A0A4R0X877"/>
<comment type="caution">
    <text evidence="1">The sequence shown here is derived from an EMBL/GenBank/DDBJ whole genome shotgun (WGS) entry which is preliminary data.</text>
</comment>
<organism evidence="1 2">
    <name type="scientific">Paraburkholderia steynii</name>
    <dbReference type="NCBI Taxonomy" id="1245441"/>
    <lineage>
        <taxon>Bacteria</taxon>
        <taxon>Pseudomonadati</taxon>
        <taxon>Pseudomonadota</taxon>
        <taxon>Betaproteobacteria</taxon>
        <taxon>Burkholderiales</taxon>
        <taxon>Burkholderiaceae</taxon>
        <taxon>Paraburkholderia</taxon>
    </lineage>
</organism>
<accession>A0A4R0X877</accession>
<sequence>MAAGRDVYGDERQEAVPRQEIAMNSALRRTADGRRWLRGASHDAWNVSEDLAQDKAGLNFTKGHSQKQEMYARENAQM</sequence>
<evidence type="ECO:0000313" key="2">
    <source>
        <dbReference type="Proteomes" id="UP000294200"/>
    </source>
</evidence>
<evidence type="ECO:0000313" key="1">
    <source>
        <dbReference type="EMBL" id="TCG03037.1"/>
    </source>
</evidence>
<dbReference type="EMBL" id="MWML01000551">
    <property type="protein sequence ID" value="TCG03037.1"/>
    <property type="molecule type" value="Genomic_DNA"/>
</dbReference>
<name>A0A4R0X877_9BURK</name>